<dbReference type="InterPro" id="IPR017907">
    <property type="entry name" value="Znf_RING_CS"/>
</dbReference>
<evidence type="ECO:0000256" key="9">
    <source>
        <dbReference type="SAM" id="Coils"/>
    </source>
</evidence>
<protein>
    <submittedName>
        <fullName evidence="14">Uncharacterized protein</fullName>
    </submittedName>
</protein>
<feature type="zinc finger region" description="C3H1-type" evidence="8">
    <location>
        <begin position="58"/>
        <end position="86"/>
    </location>
</feature>
<keyword evidence="3 8" id="KW-0479">Metal-binding</keyword>
<dbReference type="GO" id="GO:0000151">
    <property type="term" value="C:ubiquitin ligase complex"/>
    <property type="evidence" value="ECO:0007669"/>
    <property type="project" value="TreeGrafter"/>
</dbReference>
<dbReference type="PROSITE" id="PS50103">
    <property type="entry name" value="ZF_C3H1"/>
    <property type="match status" value="1"/>
</dbReference>
<evidence type="ECO:0000313" key="14">
    <source>
        <dbReference type="EMBL" id="KZP26868.1"/>
    </source>
</evidence>
<dbReference type="PANTHER" id="PTHR22770">
    <property type="entry name" value="UBIQUITIN CONJUGATING ENZYME 7 INTERACTING PROTEIN-RELATED"/>
    <property type="match status" value="1"/>
</dbReference>
<keyword evidence="2" id="KW-0808">Transferase</keyword>
<feature type="compositionally biased region" description="Basic and acidic residues" evidence="10">
    <location>
        <begin position="475"/>
        <end position="505"/>
    </location>
</feature>
<dbReference type="EMBL" id="KV417512">
    <property type="protein sequence ID" value="KZP26868.1"/>
    <property type="molecule type" value="Genomic_DNA"/>
</dbReference>
<evidence type="ECO:0000256" key="6">
    <source>
        <dbReference type="ARBA" id="ARBA00022786"/>
    </source>
</evidence>
<dbReference type="STRING" id="436010.A0A166Q885"/>
<keyword evidence="7 8" id="KW-0862">Zinc</keyword>
<dbReference type="Proteomes" id="UP000076532">
    <property type="component" value="Unassembled WGS sequence"/>
</dbReference>
<dbReference type="PROSITE" id="PS51873">
    <property type="entry name" value="TRIAD"/>
    <property type="match status" value="1"/>
</dbReference>
<evidence type="ECO:0000256" key="10">
    <source>
        <dbReference type="SAM" id="MobiDB-lite"/>
    </source>
</evidence>
<dbReference type="SMART" id="SM00647">
    <property type="entry name" value="IBR"/>
    <property type="match status" value="2"/>
</dbReference>
<dbReference type="SMART" id="SM00184">
    <property type="entry name" value="RING"/>
    <property type="match status" value="1"/>
</dbReference>
<dbReference type="InterPro" id="IPR001841">
    <property type="entry name" value="Znf_RING"/>
</dbReference>
<evidence type="ECO:0000256" key="4">
    <source>
        <dbReference type="ARBA" id="ARBA00022737"/>
    </source>
</evidence>
<dbReference type="PANTHER" id="PTHR22770:SF13">
    <property type="entry name" value="RING-TYPE DOMAIN-CONTAINING PROTEIN"/>
    <property type="match status" value="1"/>
</dbReference>
<feature type="domain" description="RING-type" evidence="11">
    <location>
        <begin position="963"/>
        <end position="1005"/>
    </location>
</feature>
<sequence>MPTDVSQTQLPHHTSSTPATSSNVLEHPTTSSASTLSRPNARTTTAHTNPNPGTIPKKQTQKPCLSWAESGTCQFGSRCRDDHDVNVISRITLQRQENAVRIDRAGLARDATEPDVAQKVQKPQEEAAAADEAEAERARPARNQVKQQAELFEWDRARRASEVTEKAQHAQAGAAAEAEAVHARQAALQQAEAERVRARAHQAKQQAELLEWDRVRRAAALKALQAQEEVAAAEATDRARQEAVRQRARNARNARIEDARRAEDARSAREAAEVEVAQKVRQAQEEAAAADEAEAEGARRVALRQAEVDRVRAWAQQAKQQAELLEWDRVHRTAEVARKAQQVQQAQEKAAAEAADRARQEAVSRGEEARRARETAEAAQKVQEDAARRAAQAEARRAREAQQEEARQEEARRARQAEQEQEAAETALKVQQAQEKATQQAEARRVREARREEARRAREAEQEQEAAEAALKAQRAQEKARRQAEIRREREAQHEEARRARQAEQEARMVELVKEQAAMTMQHIMLDFTVVTFSAGLAIKHVLLGFESCRITIKNLPLDATVKEVSELFTQQGIEPARFHVLGLDMTLAGKQEAFLIGHEDLKMAAIALEEVECRQERLSFEIMGHSGGDSMTASALDANTLTLTWRVPSVAYVVTGSESARVGQEDMSRKAGGDADASKFLRRQVLMLGFPPEVTDQDIITMAGSYQVERVEPVAFDTTQAAKLIRRHIDSIPGVQMTRFEQVIFDGTGGTYSARVHFGSWTQTREVFNRCDQQRFPFIGNSPFCWLRLPDPIHYTISISALQYRVQRKLWDDLIATVQDKDGLKLSILLCDGVQNIRVGGEDEKAVGSLKVRVESIAAGEQLEGWHQSLSQRFIDRVLQDTGALLRIDRTLHVVKVYGERASIKAARVILNSELALLESQEQTILLERGGAAMHTVSRLIEESLDASNIVPRTGDTGDARCPICYDTVTFPVKLGCGHAYCSACIRHFLTSASTFPLVCMGDEDTCHAPIPIPVFQRFLPIQQFTNLLETAFITHINHHPRDFKYCTTPDCKQVYRCTTSDTASIMHCPSCLSSVCSACPEEGHEDMTCAERKLNSDPEEQERLSDALATQSGFKKCPQCAVWIEKTEGSNHMACKCGAYICWVCMRISNANSIHRHMHTAHGGNFKANGNRAEPLFQPADIAEEEESLLRRTWLAPRQFYEVEDAQHRCAQQLLYPRREHMVEEAGLRRETAADRQAQEQQEREEGGGSGCAVM</sequence>
<dbReference type="PROSITE" id="PS00518">
    <property type="entry name" value="ZF_RING_1"/>
    <property type="match status" value="1"/>
</dbReference>
<dbReference type="GO" id="GO:0097039">
    <property type="term" value="P:protein linear polyubiquitination"/>
    <property type="evidence" value="ECO:0007669"/>
    <property type="project" value="TreeGrafter"/>
</dbReference>
<feature type="compositionally biased region" description="Basic and acidic residues" evidence="10">
    <location>
        <begin position="1230"/>
        <end position="1249"/>
    </location>
</feature>
<evidence type="ECO:0000256" key="1">
    <source>
        <dbReference type="ARBA" id="ARBA00004906"/>
    </source>
</evidence>
<dbReference type="InterPro" id="IPR013083">
    <property type="entry name" value="Znf_RING/FYVE/PHD"/>
</dbReference>
<keyword evidence="5 8" id="KW-0863">Zinc-finger</keyword>
<dbReference type="Pfam" id="PF01485">
    <property type="entry name" value="IBR"/>
    <property type="match status" value="2"/>
</dbReference>
<evidence type="ECO:0000256" key="8">
    <source>
        <dbReference type="PROSITE-ProRule" id="PRU00723"/>
    </source>
</evidence>
<name>A0A166Q885_9AGAM</name>
<feature type="compositionally biased region" description="Polar residues" evidence="10">
    <location>
        <begin position="28"/>
        <end position="62"/>
    </location>
</feature>
<feature type="compositionally biased region" description="Low complexity" evidence="10">
    <location>
        <begin position="431"/>
        <end position="441"/>
    </location>
</feature>
<dbReference type="SUPFAM" id="SSF57850">
    <property type="entry name" value="RING/U-box"/>
    <property type="match status" value="2"/>
</dbReference>
<keyword evidence="4" id="KW-0677">Repeat</keyword>
<feature type="coiled-coil region" evidence="9">
    <location>
        <begin position="186"/>
        <end position="213"/>
    </location>
</feature>
<feature type="compositionally biased region" description="Basic and acidic residues" evidence="10">
    <location>
        <begin position="350"/>
        <end position="388"/>
    </location>
</feature>
<evidence type="ECO:0000259" key="12">
    <source>
        <dbReference type="PROSITE" id="PS50103"/>
    </source>
</evidence>
<dbReference type="Gene3D" id="1.20.120.1750">
    <property type="match status" value="1"/>
</dbReference>
<dbReference type="GO" id="GO:0004842">
    <property type="term" value="F:ubiquitin-protein transferase activity"/>
    <property type="evidence" value="ECO:0007669"/>
    <property type="project" value="TreeGrafter"/>
</dbReference>
<keyword evidence="15" id="KW-1185">Reference proteome</keyword>
<feature type="region of interest" description="Disordered" evidence="10">
    <location>
        <begin position="1"/>
        <end position="62"/>
    </location>
</feature>
<feature type="region of interest" description="Disordered" evidence="10">
    <location>
        <begin position="347"/>
        <end position="505"/>
    </location>
</feature>
<dbReference type="Gene3D" id="3.30.40.10">
    <property type="entry name" value="Zinc/RING finger domain, C3HC4 (zinc finger)"/>
    <property type="match status" value="1"/>
</dbReference>
<dbReference type="GO" id="GO:0008270">
    <property type="term" value="F:zinc ion binding"/>
    <property type="evidence" value="ECO:0007669"/>
    <property type="project" value="UniProtKB-KW"/>
</dbReference>
<dbReference type="AlphaFoldDB" id="A0A166Q885"/>
<dbReference type="PROSITE" id="PS50089">
    <property type="entry name" value="ZF_RING_2"/>
    <property type="match status" value="1"/>
</dbReference>
<feature type="compositionally biased region" description="Low complexity" evidence="10">
    <location>
        <begin position="11"/>
        <end position="22"/>
    </location>
</feature>
<feature type="region of interest" description="Disordered" evidence="10">
    <location>
        <begin position="1230"/>
        <end position="1257"/>
    </location>
</feature>
<evidence type="ECO:0000256" key="2">
    <source>
        <dbReference type="ARBA" id="ARBA00022679"/>
    </source>
</evidence>
<evidence type="ECO:0000256" key="3">
    <source>
        <dbReference type="ARBA" id="ARBA00022723"/>
    </source>
</evidence>
<feature type="compositionally biased region" description="Polar residues" evidence="10">
    <location>
        <begin position="1"/>
        <end position="10"/>
    </location>
</feature>
<evidence type="ECO:0000259" key="13">
    <source>
        <dbReference type="PROSITE" id="PS51873"/>
    </source>
</evidence>
<reference evidence="14 15" key="1">
    <citation type="journal article" date="2016" name="Mol. Biol. Evol.">
        <title>Comparative Genomics of Early-Diverging Mushroom-Forming Fungi Provides Insights into the Origins of Lignocellulose Decay Capabilities.</title>
        <authorList>
            <person name="Nagy L.G."/>
            <person name="Riley R."/>
            <person name="Tritt A."/>
            <person name="Adam C."/>
            <person name="Daum C."/>
            <person name="Floudas D."/>
            <person name="Sun H."/>
            <person name="Yadav J.S."/>
            <person name="Pangilinan J."/>
            <person name="Larsson K.H."/>
            <person name="Matsuura K."/>
            <person name="Barry K."/>
            <person name="Labutti K."/>
            <person name="Kuo R."/>
            <person name="Ohm R.A."/>
            <person name="Bhattacharya S.S."/>
            <person name="Shirouzu T."/>
            <person name="Yoshinaga Y."/>
            <person name="Martin F.M."/>
            <person name="Grigoriev I.V."/>
            <person name="Hibbett D.S."/>
        </authorList>
    </citation>
    <scope>NUCLEOTIDE SEQUENCE [LARGE SCALE GENOMIC DNA]</scope>
    <source>
        <strain evidence="14 15">CBS 109695</strain>
    </source>
</reference>
<gene>
    <name evidence="14" type="ORF">FIBSPDRAFT_928519</name>
</gene>
<feature type="domain" description="C3H1-type" evidence="12">
    <location>
        <begin position="58"/>
        <end position="86"/>
    </location>
</feature>
<dbReference type="InterPro" id="IPR002867">
    <property type="entry name" value="IBR_dom"/>
</dbReference>
<dbReference type="InterPro" id="IPR051628">
    <property type="entry name" value="LUBAC_E3_Ligases"/>
</dbReference>
<feature type="compositionally biased region" description="Basic and acidic residues" evidence="10">
    <location>
        <begin position="442"/>
        <end position="461"/>
    </location>
</feature>
<evidence type="ECO:0000259" key="11">
    <source>
        <dbReference type="PROSITE" id="PS50089"/>
    </source>
</evidence>
<evidence type="ECO:0000256" key="7">
    <source>
        <dbReference type="ARBA" id="ARBA00022833"/>
    </source>
</evidence>
<dbReference type="InterPro" id="IPR027370">
    <property type="entry name" value="Znf-RING_euk"/>
</dbReference>
<dbReference type="InterPro" id="IPR044066">
    <property type="entry name" value="TRIAD_supradom"/>
</dbReference>
<evidence type="ECO:0000256" key="5">
    <source>
        <dbReference type="ARBA" id="ARBA00022771"/>
    </source>
</evidence>
<dbReference type="OrthoDB" id="1431934at2759"/>
<organism evidence="14 15">
    <name type="scientific">Athelia psychrophila</name>
    <dbReference type="NCBI Taxonomy" id="1759441"/>
    <lineage>
        <taxon>Eukaryota</taxon>
        <taxon>Fungi</taxon>
        <taxon>Dikarya</taxon>
        <taxon>Basidiomycota</taxon>
        <taxon>Agaricomycotina</taxon>
        <taxon>Agaricomycetes</taxon>
        <taxon>Agaricomycetidae</taxon>
        <taxon>Atheliales</taxon>
        <taxon>Atheliaceae</taxon>
        <taxon>Athelia</taxon>
    </lineage>
</organism>
<keyword evidence="9" id="KW-0175">Coiled coil</keyword>
<evidence type="ECO:0000313" key="15">
    <source>
        <dbReference type="Proteomes" id="UP000076532"/>
    </source>
</evidence>
<comment type="pathway">
    <text evidence="1">Protein modification; protein ubiquitination.</text>
</comment>
<feature type="coiled-coil region" evidence="9">
    <location>
        <begin position="262"/>
        <end position="296"/>
    </location>
</feature>
<accession>A0A166Q885</accession>
<feature type="domain" description="RING-type" evidence="13">
    <location>
        <begin position="959"/>
        <end position="1170"/>
    </location>
</feature>
<dbReference type="GO" id="GO:0043161">
    <property type="term" value="P:proteasome-mediated ubiquitin-dependent protein catabolic process"/>
    <property type="evidence" value="ECO:0007669"/>
    <property type="project" value="TreeGrafter"/>
</dbReference>
<dbReference type="CDD" id="cd20335">
    <property type="entry name" value="BRcat_RBR"/>
    <property type="match status" value="1"/>
</dbReference>
<dbReference type="InterPro" id="IPR000571">
    <property type="entry name" value="Znf_CCCH"/>
</dbReference>
<dbReference type="Pfam" id="PF13445">
    <property type="entry name" value="zf-RING_UBOX"/>
    <property type="match status" value="1"/>
</dbReference>
<dbReference type="GO" id="GO:0043130">
    <property type="term" value="F:ubiquitin binding"/>
    <property type="evidence" value="ECO:0007669"/>
    <property type="project" value="TreeGrafter"/>
</dbReference>
<proteinExistence type="predicted"/>
<keyword evidence="6" id="KW-0833">Ubl conjugation pathway</keyword>
<feature type="compositionally biased region" description="Basic and acidic residues" evidence="10">
    <location>
        <begin position="394"/>
        <end position="418"/>
    </location>
</feature>